<dbReference type="Proteomes" id="UP000198935">
    <property type="component" value="Unassembled WGS sequence"/>
</dbReference>
<feature type="transmembrane region" description="Helical" evidence="6">
    <location>
        <begin position="185"/>
        <end position="213"/>
    </location>
</feature>
<keyword evidence="8" id="KW-1185">Reference proteome</keyword>
<feature type="transmembrane region" description="Helical" evidence="6">
    <location>
        <begin position="104"/>
        <end position="127"/>
    </location>
</feature>
<evidence type="ECO:0000256" key="5">
    <source>
        <dbReference type="ARBA" id="ARBA00049660"/>
    </source>
</evidence>
<feature type="transmembrane region" description="Helical" evidence="6">
    <location>
        <begin position="233"/>
        <end position="251"/>
    </location>
</feature>
<accession>A0A1H3Q6F1</accession>
<dbReference type="InterPro" id="IPR023271">
    <property type="entry name" value="Aquaporin-like"/>
</dbReference>
<dbReference type="GO" id="GO:0005886">
    <property type="term" value="C:plasma membrane"/>
    <property type="evidence" value="ECO:0007669"/>
    <property type="project" value="TreeGrafter"/>
</dbReference>
<feature type="transmembrane region" description="Helical" evidence="6">
    <location>
        <begin position="154"/>
        <end position="173"/>
    </location>
</feature>
<protein>
    <submittedName>
        <fullName evidence="7">Nitrite transporter NirC</fullName>
    </submittedName>
</protein>
<organism evidence="7 8">
    <name type="scientific">Evansella caseinilytica</name>
    <dbReference type="NCBI Taxonomy" id="1503961"/>
    <lineage>
        <taxon>Bacteria</taxon>
        <taxon>Bacillati</taxon>
        <taxon>Bacillota</taxon>
        <taxon>Bacilli</taxon>
        <taxon>Bacillales</taxon>
        <taxon>Bacillaceae</taxon>
        <taxon>Evansella</taxon>
    </lineage>
</organism>
<evidence type="ECO:0000256" key="3">
    <source>
        <dbReference type="ARBA" id="ARBA00022989"/>
    </source>
</evidence>
<evidence type="ECO:0000313" key="7">
    <source>
        <dbReference type="EMBL" id="SDZ09084.1"/>
    </source>
</evidence>
<dbReference type="EMBL" id="FNPI01000006">
    <property type="protein sequence ID" value="SDZ09084.1"/>
    <property type="molecule type" value="Genomic_DNA"/>
</dbReference>
<dbReference type="STRING" id="1503961.SAMN05421736_10639"/>
<evidence type="ECO:0000256" key="6">
    <source>
        <dbReference type="SAM" id="Phobius"/>
    </source>
</evidence>
<dbReference type="OrthoDB" id="9786493at2"/>
<comment type="subcellular location">
    <subcellularLocation>
        <location evidence="1">Membrane</location>
        <topology evidence="1">Multi-pass membrane protein</topology>
    </subcellularLocation>
</comment>
<dbReference type="InterPro" id="IPR000292">
    <property type="entry name" value="For/NO2_transpt"/>
</dbReference>
<evidence type="ECO:0000256" key="4">
    <source>
        <dbReference type="ARBA" id="ARBA00023136"/>
    </source>
</evidence>
<evidence type="ECO:0000256" key="2">
    <source>
        <dbReference type="ARBA" id="ARBA00022692"/>
    </source>
</evidence>
<feature type="transmembrane region" description="Helical" evidence="6">
    <location>
        <begin position="57"/>
        <end position="83"/>
    </location>
</feature>
<keyword evidence="3 6" id="KW-1133">Transmembrane helix</keyword>
<dbReference type="PANTHER" id="PTHR30520">
    <property type="entry name" value="FORMATE TRANSPORTER-RELATED"/>
    <property type="match status" value="1"/>
</dbReference>
<sequence length="275" mass="29704">MKEVIQSLSDAAVLRVDQINTSKTKYFVSAMMAGFFVGLGIILIFTIGGLLSPISVAATRIVMGVSFGIALSLVLMAGADLFTGNNMIMTIGTLEKRTTWKDTWRIWGFGFVGNFAGSVLVAGLYYYSGLWQGATAEFITTTASTKMNAPFMELLVRGILCNILVCLAIWCAFKLKDDTAKLIVIFWCLFAFITSGFEHSIANMTLLSIGLMVPHPETVSLFGMGANLVPVTIGNMIGGIVFVGGAYWYTLSDTVAKKSGRSHPSVTSNKLRKEA</sequence>
<evidence type="ECO:0000313" key="8">
    <source>
        <dbReference type="Proteomes" id="UP000198935"/>
    </source>
</evidence>
<dbReference type="Gene3D" id="1.20.1080.10">
    <property type="entry name" value="Glycerol uptake facilitator protein"/>
    <property type="match status" value="1"/>
</dbReference>
<proteinExistence type="inferred from homology"/>
<reference evidence="8" key="1">
    <citation type="submission" date="2016-10" db="EMBL/GenBank/DDBJ databases">
        <authorList>
            <person name="Varghese N."/>
            <person name="Submissions S."/>
        </authorList>
    </citation>
    <scope>NUCLEOTIDE SEQUENCE [LARGE SCALE GENOMIC DNA]</scope>
    <source>
        <strain evidence="8">SP</strain>
    </source>
</reference>
<comment type="similarity">
    <text evidence="5">Belongs to the FNT transporter (TC 1.A.16) family.</text>
</comment>
<dbReference type="AlphaFoldDB" id="A0A1H3Q6F1"/>
<dbReference type="InterPro" id="IPR024002">
    <property type="entry name" value="For/NO2_transpt_CS"/>
</dbReference>
<feature type="transmembrane region" description="Helical" evidence="6">
    <location>
        <begin position="26"/>
        <end position="51"/>
    </location>
</feature>
<dbReference type="GO" id="GO:0015499">
    <property type="term" value="F:formate transmembrane transporter activity"/>
    <property type="evidence" value="ECO:0007669"/>
    <property type="project" value="TreeGrafter"/>
</dbReference>
<evidence type="ECO:0000256" key="1">
    <source>
        <dbReference type="ARBA" id="ARBA00004141"/>
    </source>
</evidence>
<dbReference type="PANTHER" id="PTHR30520:SF8">
    <property type="entry name" value="NITRITE TRANSPORTER NIRC"/>
    <property type="match status" value="1"/>
</dbReference>
<dbReference type="Pfam" id="PF01226">
    <property type="entry name" value="Form_Nir_trans"/>
    <property type="match status" value="1"/>
</dbReference>
<keyword evidence="4 6" id="KW-0472">Membrane</keyword>
<keyword evidence="2 6" id="KW-0812">Transmembrane</keyword>
<dbReference type="PROSITE" id="PS01006">
    <property type="entry name" value="FORMATE_NITRITE_TP_2"/>
    <property type="match status" value="1"/>
</dbReference>
<name>A0A1H3Q6F1_9BACI</name>
<gene>
    <name evidence="7" type="ORF">SAMN05421736_10639</name>
</gene>
<dbReference type="PROSITE" id="PS01005">
    <property type="entry name" value="FORMATE_NITRITE_TP_1"/>
    <property type="match status" value="1"/>
</dbReference>